<dbReference type="InterPro" id="IPR004099">
    <property type="entry name" value="Pyr_nucl-diS_OxRdtase_dimer"/>
</dbReference>
<dbReference type="GO" id="GO:0006103">
    <property type="term" value="P:2-oxoglutarate metabolic process"/>
    <property type="evidence" value="ECO:0007669"/>
    <property type="project" value="TreeGrafter"/>
</dbReference>
<gene>
    <name evidence="19" type="primary">lpdA</name>
    <name evidence="19" type="ORF">EQM13_14650</name>
</gene>
<feature type="binding site" evidence="15">
    <location>
        <begin position="412"/>
        <end position="415"/>
    </location>
    <ligand>
        <name>FAD</name>
        <dbReference type="ChEBI" id="CHEBI:57692"/>
    </ligand>
</feature>
<evidence type="ECO:0000256" key="10">
    <source>
        <dbReference type="ARBA" id="ARBA00023027"/>
    </source>
</evidence>
<reference evidence="20" key="1">
    <citation type="submission" date="2019-01" db="EMBL/GenBank/DDBJ databases">
        <title>Draft genomes of a novel of Sporanaerobacter strains.</title>
        <authorList>
            <person name="Ma S."/>
        </authorList>
    </citation>
    <scope>NUCLEOTIDE SEQUENCE [LARGE SCALE GENOMIC DNA]</scope>
    <source>
        <strain evidence="20">NJN-17</strain>
    </source>
</reference>
<dbReference type="PROSITE" id="PS50968">
    <property type="entry name" value="BIOTINYL_LIPOYL"/>
    <property type="match status" value="1"/>
</dbReference>
<dbReference type="InterPro" id="IPR012999">
    <property type="entry name" value="Pyr_OxRdtase_I_AS"/>
</dbReference>
<organism evidence="19 20">
    <name type="scientific">Acidilutibacter cellobiosedens</name>
    <dbReference type="NCBI Taxonomy" id="2507161"/>
    <lineage>
        <taxon>Bacteria</taxon>
        <taxon>Bacillati</taxon>
        <taxon>Bacillota</taxon>
        <taxon>Tissierellia</taxon>
        <taxon>Tissierellales</taxon>
        <taxon>Acidilutibacteraceae</taxon>
        <taxon>Acidilutibacter</taxon>
    </lineage>
</organism>
<feature type="binding site" evidence="15">
    <location>
        <begin position="281"/>
        <end position="288"/>
    </location>
    <ligand>
        <name>NAD(+)</name>
        <dbReference type="ChEBI" id="CHEBI:57540"/>
    </ligand>
</feature>
<feature type="active site" description="Proton acceptor" evidence="14">
    <location>
        <position position="537"/>
    </location>
</feature>
<dbReference type="SUPFAM" id="SSF51905">
    <property type="entry name" value="FAD/NAD(P)-binding domain"/>
    <property type="match status" value="1"/>
</dbReference>
<dbReference type="GO" id="GO:0005737">
    <property type="term" value="C:cytoplasm"/>
    <property type="evidence" value="ECO:0007669"/>
    <property type="project" value="UniProtKB-SubCell"/>
</dbReference>
<evidence type="ECO:0000259" key="18">
    <source>
        <dbReference type="PROSITE" id="PS50968"/>
    </source>
</evidence>
<comment type="miscellaneous">
    <text evidence="17">The active site is a redox-active disulfide bond.</text>
</comment>
<dbReference type="PRINTS" id="PR00411">
    <property type="entry name" value="PNDRDTASEI"/>
</dbReference>
<dbReference type="AlphaFoldDB" id="A0A410QFV1"/>
<protein>
    <recommendedName>
        <fullName evidence="4 17">Dihydrolipoyl dehydrogenase</fullName>
        <ecNumber evidence="3 17">1.8.1.4</ecNumber>
    </recommendedName>
</protein>
<evidence type="ECO:0000256" key="8">
    <source>
        <dbReference type="ARBA" id="ARBA00022827"/>
    </source>
</evidence>
<evidence type="ECO:0000313" key="20">
    <source>
        <dbReference type="Proteomes" id="UP000287969"/>
    </source>
</evidence>
<dbReference type="Gene3D" id="3.30.390.30">
    <property type="match status" value="1"/>
</dbReference>
<keyword evidence="9 17" id="KW-0560">Oxidoreductase</keyword>
<name>A0A410QFV1_9FIRM</name>
<dbReference type="NCBIfam" id="TIGR01350">
    <property type="entry name" value="lipoamide_DH"/>
    <property type="match status" value="1"/>
</dbReference>
<dbReference type="CDD" id="cd06849">
    <property type="entry name" value="lipoyl_domain"/>
    <property type="match status" value="1"/>
</dbReference>
<keyword evidence="12 17" id="KW-0676">Redox-active center</keyword>
<dbReference type="InterPro" id="IPR011053">
    <property type="entry name" value="Single_hybrid_motif"/>
</dbReference>
<evidence type="ECO:0000256" key="5">
    <source>
        <dbReference type="ARBA" id="ARBA00022490"/>
    </source>
</evidence>
<dbReference type="EC" id="1.8.1.4" evidence="3 17"/>
<dbReference type="InterPro" id="IPR006258">
    <property type="entry name" value="Lipoamide_DH"/>
</dbReference>
<feature type="binding site" evidence="15">
    <location>
        <position position="304"/>
    </location>
    <ligand>
        <name>NAD(+)</name>
        <dbReference type="ChEBI" id="CHEBI:57540"/>
    </ligand>
</feature>
<dbReference type="Gene3D" id="2.40.50.100">
    <property type="match status" value="1"/>
</dbReference>
<feature type="binding site" evidence="15">
    <location>
        <position position="154"/>
    </location>
    <ligand>
        <name>FAD</name>
        <dbReference type="ChEBI" id="CHEBI:57692"/>
    </ligand>
</feature>
<keyword evidence="11" id="KW-1015">Disulfide bond</keyword>
<keyword evidence="7" id="KW-0450">Lipoyl</keyword>
<evidence type="ECO:0000256" key="4">
    <source>
        <dbReference type="ARBA" id="ARBA00016961"/>
    </source>
</evidence>
<dbReference type="Gene3D" id="3.50.50.60">
    <property type="entry name" value="FAD/NAD(P)-binding domain"/>
    <property type="match status" value="2"/>
</dbReference>
<evidence type="ECO:0000256" key="12">
    <source>
        <dbReference type="ARBA" id="ARBA00023284"/>
    </source>
</evidence>
<sequence length="562" mass="60413">MATEIIMPKAGMDMQEGQIIKWHKKEGDYVEKGDVLLEIMTDKVNMEVEAETSGYLLKILKNKGEVVPVIATIGYIGEKDEDISQIVGFQSLSKGKKSEAISSDNNMYDVIIIGGGPAGYVSAIKSAQMGGKVALIEKDILGGTCLNRGCIPAKTYLKNAEIIHEIEKAKKRGIIISNPEVNIDMERTVELKNQVVKTLTTGVQGLLKSNGVDIYNGIGRLTKGKKASINGNKLIEGKKIILAGGSKAARIDIPGIESKLVLTSDEILNLKEIPKELVIIGGGAVGVELGAVFSSFGSKVTIIEMMDRIVSNMDEDISTLLEDSLIKKGVKILTSVRLQRITEKNEKLVIEVDKGESMTADKALLSIGRIPDLEGAGDIKFEMEKGRIKVNDYMETNVEGIYAPGDINGKRMLAHAAFKMGEVAAVNAMGGREKINLNCVPSCIYTVPEAASVGLTEEEAKKSYSISVGKFPFAANGRALSSGETSGFVKVIVDKKYGEILGVHIIGPSASEIINEASSLMAMEITAYEASEIVHGHPTFSEALQEACADSLGRAIHLPKRK</sequence>
<dbReference type="Proteomes" id="UP000287969">
    <property type="component" value="Chromosome"/>
</dbReference>
<evidence type="ECO:0000256" key="7">
    <source>
        <dbReference type="ARBA" id="ARBA00022823"/>
    </source>
</evidence>
<dbReference type="PANTHER" id="PTHR22912">
    <property type="entry name" value="DISULFIDE OXIDOREDUCTASE"/>
    <property type="match status" value="1"/>
</dbReference>
<dbReference type="SUPFAM" id="SSF51230">
    <property type="entry name" value="Single hybrid motif"/>
    <property type="match status" value="1"/>
</dbReference>
<dbReference type="PROSITE" id="PS00076">
    <property type="entry name" value="PYRIDINE_REDOX_1"/>
    <property type="match status" value="1"/>
</dbReference>
<dbReference type="InterPro" id="IPR036188">
    <property type="entry name" value="FAD/NAD-bd_sf"/>
</dbReference>
<keyword evidence="15" id="KW-0547">Nucleotide-binding</keyword>
<comment type="similarity">
    <text evidence="2 17">Belongs to the class-I pyridine nucleotide-disulfide oxidoreductase family.</text>
</comment>
<dbReference type="EMBL" id="CP035282">
    <property type="protein sequence ID" value="QAT62718.1"/>
    <property type="molecule type" value="Genomic_DNA"/>
</dbReference>
<dbReference type="PANTHER" id="PTHR22912:SF217">
    <property type="entry name" value="DIHYDROLIPOYL DEHYDROGENASE"/>
    <property type="match status" value="1"/>
</dbReference>
<dbReference type="PIRSF" id="PIRSF000350">
    <property type="entry name" value="Mercury_reductase_MerA"/>
    <property type="match status" value="1"/>
</dbReference>
<dbReference type="InterPro" id="IPR001100">
    <property type="entry name" value="Pyr_nuc-diS_OxRdtase"/>
</dbReference>
<evidence type="ECO:0000256" key="14">
    <source>
        <dbReference type="PIRSR" id="PIRSR000350-2"/>
    </source>
</evidence>
<comment type="subcellular location">
    <subcellularLocation>
        <location evidence="1">Cytoplasm</location>
    </subcellularLocation>
</comment>
<dbReference type="PRINTS" id="PR00368">
    <property type="entry name" value="FADPNR"/>
</dbReference>
<comment type="catalytic activity">
    <reaction evidence="13 17">
        <text>N(6)-[(R)-dihydrolipoyl]-L-lysyl-[protein] + NAD(+) = N(6)-[(R)-lipoyl]-L-lysyl-[protein] + NADH + H(+)</text>
        <dbReference type="Rhea" id="RHEA:15045"/>
        <dbReference type="Rhea" id="RHEA-COMP:10474"/>
        <dbReference type="Rhea" id="RHEA-COMP:10475"/>
        <dbReference type="ChEBI" id="CHEBI:15378"/>
        <dbReference type="ChEBI" id="CHEBI:57540"/>
        <dbReference type="ChEBI" id="CHEBI:57945"/>
        <dbReference type="ChEBI" id="CHEBI:83099"/>
        <dbReference type="ChEBI" id="CHEBI:83100"/>
        <dbReference type="EC" id="1.8.1.4"/>
    </reaction>
</comment>
<feature type="binding site" evidence="15">
    <location>
        <position position="219"/>
    </location>
    <ligand>
        <name>FAD</name>
        <dbReference type="ChEBI" id="CHEBI:57692"/>
    </ligand>
</feature>
<feature type="binding site" evidence="15">
    <location>
        <position position="368"/>
    </location>
    <ligand>
        <name>NAD(+)</name>
        <dbReference type="ChEBI" id="CHEBI:57540"/>
    </ligand>
</feature>
<keyword evidence="20" id="KW-1185">Reference proteome</keyword>
<evidence type="ECO:0000256" key="6">
    <source>
        <dbReference type="ARBA" id="ARBA00022630"/>
    </source>
</evidence>
<evidence type="ECO:0000256" key="11">
    <source>
        <dbReference type="ARBA" id="ARBA00023157"/>
    </source>
</evidence>
<dbReference type="Pfam" id="PF00364">
    <property type="entry name" value="Biotin_lipoyl"/>
    <property type="match status" value="1"/>
</dbReference>
<keyword evidence="10 15" id="KW-0520">NAD</keyword>
<dbReference type="InterPro" id="IPR023753">
    <property type="entry name" value="FAD/NAD-binding_dom"/>
</dbReference>
<evidence type="ECO:0000256" key="3">
    <source>
        <dbReference type="ARBA" id="ARBA00012608"/>
    </source>
</evidence>
<keyword evidence="6 17" id="KW-0285">Flavoprotein</keyword>
<evidence type="ECO:0000256" key="17">
    <source>
        <dbReference type="RuleBase" id="RU003692"/>
    </source>
</evidence>
<dbReference type="Pfam" id="PF02852">
    <property type="entry name" value="Pyr_redox_dim"/>
    <property type="match status" value="1"/>
</dbReference>
<dbReference type="PROSITE" id="PS00189">
    <property type="entry name" value="LIPOYL"/>
    <property type="match status" value="1"/>
</dbReference>
<dbReference type="InterPro" id="IPR000089">
    <property type="entry name" value="Biotin_lipoyl"/>
</dbReference>
<dbReference type="KEGG" id="spoa:EQM13_14650"/>
<evidence type="ECO:0000256" key="9">
    <source>
        <dbReference type="ARBA" id="ARBA00023002"/>
    </source>
</evidence>
<proteinExistence type="inferred from homology"/>
<evidence type="ECO:0000313" key="19">
    <source>
        <dbReference type="EMBL" id="QAT62718.1"/>
    </source>
</evidence>
<feature type="domain" description="Lipoyl-binding" evidence="18">
    <location>
        <begin position="2"/>
        <end position="77"/>
    </location>
</feature>
<dbReference type="GO" id="GO:0004148">
    <property type="term" value="F:dihydrolipoyl dehydrogenase (NADH) activity"/>
    <property type="evidence" value="ECO:0007669"/>
    <property type="project" value="UniProtKB-EC"/>
</dbReference>
<dbReference type="OrthoDB" id="9800167at2"/>
<feature type="disulfide bond" description="Redox-active" evidence="16">
    <location>
        <begin position="145"/>
        <end position="150"/>
    </location>
</feature>
<evidence type="ECO:0000256" key="13">
    <source>
        <dbReference type="ARBA" id="ARBA00049187"/>
    </source>
</evidence>
<evidence type="ECO:0000256" key="2">
    <source>
        <dbReference type="ARBA" id="ARBA00007532"/>
    </source>
</evidence>
<dbReference type="SUPFAM" id="SSF55424">
    <property type="entry name" value="FAD/NAD-linked reductases, dimerisation (C-terminal) domain"/>
    <property type="match status" value="1"/>
</dbReference>
<dbReference type="GO" id="GO:0050660">
    <property type="term" value="F:flavin adenine dinucleotide binding"/>
    <property type="evidence" value="ECO:0007669"/>
    <property type="project" value="InterPro"/>
</dbReference>
<evidence type="ECO:0000256" key="16">
    <source>
        <dbReference type="PIRSR" id="PIRSR000350-4"/>
    </source>
</evidence>
<accession>A0A410QFV1</accession>
<evidence type="ECO:0000256" key="15">
    <source>
        <dbReference type="PIRSR" id="PIRSR000350-3"/>
    </source>
</evidence>
<comment type="cofactor">
    <cofactor evidence="15 17">
        <name>FAD</name>
        <dbReference type="ChEBI" id="CHEBI:57692"/>
    </cofactor>
    <text evidence="15 17">Binds 1 FAD per subunit.</text>
</comment>
<dbReference type="FunFam" id="3.30.390.30:FF:000001">
    <property type="entry name" value="Dihydrolipoyl dehydrogenase"/>
    <property type="match status" value="1"/>
</dbReference>
<dbReference type="InterPro" id="IPR003016">
    <property type="entry name" value="2-oxoA_DH_lipoyl-BS"/>
</dbReference>
<evidence type="ECO:0000256" key="1">
    <source>
        <dbReference type="ARBA" id="ARBA00004496"/>
    </source>
</evidence>
<dbReference type="InterPro" id="IPR016156">
    <property type="entry name" value="FAD/NAD-linked_Rdtase_dimer_sf"/>
</dbReference>
<dbReference type="InterPro" id="IPR050151">
    <property type="entry name" value="Class-I_Pyr_Nuc-Dis_Oxidored"/>
</dbReference>
<dbReference type="Pfam" id="PF07992">
    <property type="entry name" value="Pyr_redox_2"/>
    <property type="match status" value="1"/>
</dbReference>
<feature type="binding site" evidence="15">
    <location>
        <position position="406"/>
    </location>
    <ligand>
        <name>FAD</name>
        <dbReference type="ChEBI" id="CHEBI:57692"/>
    </ligand>
</feature>
<keyword evidence="5" id="KW-0963">Cytoplasm</keyword>
<dbReference type="RefSeq" id="WP_128753074.1">
    <property type="nucleotide sequence ID" value="NZ_CP035282.1"/>
</dbReference>
<keyword evidence="8 15" id="KW-0274">FAD</keyword>